<evidence type="ECO:0000313" key="3">
    <source>
        <dbReference type="Proteomes" id="UP001172159"/>
    </source>
</evidence>
<organism evidence="2 3">
    <name type="scientific">Apiosordaria backusii</name>
    <dbReference type="NCBI Taxonomy" id="314023"/>
    <lineage>
        <taxon>Eukaryota</taxon>
        <taxon>Fungi</taxon>
        <taxon>Dikarya</taxon>
        <taxon>Ascomycota</taxon>
        <taxon>Pezizomycotina</taxon>
        <taxon>Sordariomycetes</taxon>
        <taxon>Sordariomycetidae</taxon>
        <taxon>Sordariales</taxon>
        <taxon>Lasiosphaeriaceae</taxon>
        <taxon>Apiosordaria</taxon>
    </lineage>
</organism>
<dbReference type="EMBL" id="JAUKTV010000002">
    <property type="protein sequence ID" value="KAK0744482.1"/>
    <property type="molecule type" value="Genomic_DNA"/>
</dbReference>
<accession>A0AA40K3N0</accession>
<evidence type="ECO:0000313" key="2">
    <source>
        <dbReference type="EMBL" id="KAK0744482.1"/>
    </source>
</evidence>
<gene>
    <name evidence="2" type="ORF">B0T21DRAFT_357894</name>
</gene>
<keyword evidence="3" id="KW-1185">Reference proteome</keyword>
<sequence>MQDFISTLTNARSKYESRKSGKAYTWLEKLSSRVVYYGTVLDVLVQHNPEYVSLVWGTFKFLFVSILNHEEMVKSLAKSCTCIAETLPRVDLSLILYPTTAMRDAVAWLYAVIMRFIVHSVRWYRQSRIKHILTSITSPWSLDYEPELREVEQHARTIDKLAQSSSQAELREAHFQIHQIRSDLLAARGDIKVLTTFVEDRFQRMMEFASTSQTLQLKISQDVTSSKQMISHVQLGQILSLSFMECLPTSGQCLAYCRSFWLRRQGSHPPGRSDLILQTIKSKEESSFMVIEKSSRSEAKDILIESISTIRRCGLPVLWALRSPGLQESTITSIDVIRMLLYQALEINSSAMNTPYPITIAQLREASSHEEWLLLLKRALQGLPTVYIIIDSDVVEHVTNRDRTAATKLLMEFVKVLGPEQARFIVSSHVFETQWATQDLGSEAVAALRTESPTKRPNMVVQRRRRMSKKHKCI</sequence>
<dbReference type="Pfam" id="PF24809">
    <property type="entry name" value="DUF7708"/>
    <property type="match status" value="1"/>
</dbReference>
<evidence type="ECO:0000259" key="1">
    <source>
        <dbReference type="Pfam" id="PF24809"/>
    </source>
</evidence>
<dbReference type="Proteomes" id="UP001172159">
    <property type="component" value="Unassembled WGS sequence"/>
</dbReference>
<proteinExistence type="predicted"/>
<feature type="domain" description="DUF7708" evidence="1">
    <location>
        <begin position="25"/>
        <end position="170"/>
    </location>
</feature>
<reference evidence="2" key="1">
    <citation type="submission" date="2023-06" db="EMBL/GenBank/DDBJ databases">
        <title>Genome-scale phylogeny and comparative genomics of the fungal order Sordariales.</title>
        <authorList>
            <consortium name="Lawrence Berkeley National Laboratory"/>
            <person name="Hensen N."/>
            <person name="Bonometti L."/>
            <person name="Westerberg I."/>
            <person name="Brannstrom I.O."/>
            <person name="Guillou S."/>
            <person name="Cros-Aarteil S."/>
            <person name="Calhoun S."/>
            <person name="Haridas S."/>
            <person name="Kuo A."/>
            <person name="Mondo S."/>
            <person name="Pangilinan J."/>
            <person name="Riley R."/>
            <person name="Labutti K."/>
            <person name="Andreopoulos B."/>
            <person name="Lipzen A."/>
            <person name="Chen C."/>
            <person name="Yanf M."/>
            <person name="Daum C."/>
            <person name="Ng V."/>
            <person name="Clum A."/>
            <person name="Steindorff A."/>
            <person name="Ohm R."/>
            <person name="Martin F."/>
            <person name="Silar P."/>
            <person name="Natvig D."/>
            <person name="Lalanne C."/>
            <person name="Gautier V."/>
            <person name="Ament-Velasquez S.L."/>
            <person name="Kruys A."/>
            <person name="Hutchinson M.I."/>
            <person name="Powell A.J."/>
            <person name="Barry K."/>
            <person name="Miller A.N."/>
            <person name="Grigoriev I.V."/>
            <person name="Debuchy R."/>
            <person name="Gladieux P."/>
            <person name="Thoren M.H."/>
            <person name="Johannesson H."/>
        </authorList>
    </citation>
    <scope>NUCLEOTIDE SEQUENCE</scope>
    <source>
        <strain evidence="2">CBS 540.89</strain>
    </source>
</reference>
<dbReference type="InterPro" id="IPR056125">
    <property type="entry name" value="DUF7708"/>
</dbReference>
<comment type="caution">
    <text evidence="2">The sequence shown here is derived from an EMBL/GenBank/DDBJ whole genome shotgun (WGS) entry which is preliminary data.</text>
</comment>
<dbReference type="AlphaFoldDB" id="A0AA40K3N0"/>
<name>A0AA40K3N0_9PEZI</name>
<protein>
    <recommendedName>
        <fullName evidence="1">DUF7708 domain-containing protein</fullName>
    </recommendedName>
</protein>